<dbReference type="RefSeq" id="WP_308714924.1">
    <property type="nucleotide sequence ID" value="NZ_JAVHUY010000023.1"/>
</dbReference>
<reference evidence="1 2" key="1">
    <citation type="submission" date="2023-08" db="EMBL/GenBank/DDBJ databases">
        <title>Phytohabitans sansha sp. nov., isolated from marine sediment.</title>
        <authorList>
            <person name="Zhao Y."/>
            <person name="Yi K."/>
        </authorList>
    </citation>
    <scope>NUCLEOTIDE SEQUENCE [LARGE SCALE GENOMIC DNA]</scope>
    <source>
        <strain evidence="1 2">ZYX-F-186</strain>
    </source>
</reference>
<keyword evidence="2" id="KW-1185">Reference proteome</keyword>
<dbReference type="EMBL" id="JAVHUY010000023">
    <property type="protein sequence ID" value="MDQ7907647.1"/>
    <property type="molecule type" value="Genomic_DNA"/>
</dbReference>
<sequence>MSVRTYTWTQTRLETVQDQFRYLLVYGSVDESKADKLLLGIHRQEFEAVGIFGTNASGQRVVEVELEVDWERHGLLTLSVPTLVGELPGWQERQAPEIRVAGRRFAEVVKLLELTTSFWVRFVPQVTEDPALHEQRCVFYGLGFRSGVPEWESTPEERTETFLDLGELDVTIRRASNP</sequence>
<protein>
    <recommendedName>
        <fullName evidence="3">Gamma-glutamylcyclotransferase AIG2-like domain-containing protein</fullName>
    </recommendedName>
</protein>
<name>A0ABU0ZKS0_9ACTN</name>
<evidence type="ECO:0000313" key="2">
    <source>
        <dbReference type="Proteomes" id="UP001230908"/>
    </source>
</evidence>
<dbReference type="Proteomes" id="UP001230908">
    <property type="component" value="Unassembled WGS sequence"/>
</dbReference>
<accession>A0ABU0ZKS0</accession>
<evidence type="ECO:0008006" key="3">
    <source>
        <dbReference type="Google" id="ProtNLM"/>
    </source>
</evidence>
<organism evidence="1 2">
    <name type="scientific">Phytohabitans maris</name>
    <dbReference type="NCBI Taxonomy" id="3071409"/>
    <lineage>
        <taxon>Bacteria</taxon>
        <taxon>Bacillati</taxon>
        <taxon>Actinomycetota</taxon>
        <taxon>Actinomycetes</taxon>
        <taxon>Micromonosporales</taxon>
        <taxon>Micromonosporaceae</taxon>
    </lineage>
</organism>
<comment type="caution">
    <text evidence="1">The sequence shown here is derived from an EMBL/GenBank/DDBJ whole genome shotgun (WGS) entry which is preliminary data.</text>
</comment>
<gene>
    <name evidence="1" type="ORF">RB614_24295</name>
</gene>
<proteinExistence type="predicted"/>
<evidence type="ECO:0000313" key="1">
    <source>
        <dbReference type="EMBL" id="MDQ7907647.1"/>
    </source>
</evidence>